<evidence type="ECO:0000313" key="2">
    <source>
        <dbReference type="Proteomes" id="UP000727490"/>
    </source>
</evidence>
<accession>A0A951IZ70</accession>
<reference evidence="1 2" key="1">
    <citation type="journal article" date="2020" name="Syst. Appl. Microbiol.">
        <title>Arthrospiribacter ruber gen. nov., sp. nov., a novel bacterium isolated from Arthrospira cultures.</title>
        <authorList>
            <person name="Waleron M."/>
            <person name="Misztak A."/>
            <person name="Waleron M.M."/>
            <person name="Furmaniak M."/>
            <person name="Mrozik A."/>
            <person name="Waleron K."/>
        </authorList>
    </citation>
    <scope>NUCLEOTIDE SEQUENCE [LARGE SCALE GENOMIC DNA]</scope>
    <source>
        <strain evidence="1 2">DPMB0001</strain>
    </source>
</reference>
<dbReference type="Proteomes" id="UP000727490">
    <property type="component" value="Unassembled WGS sequence"/>
</dbReference>
<protein>
    <recommendedName>
        <fullName evidence="3">DUF4221 domain-containing protein</fullName>
    </recommendedName>
</protein>
<gene>
    <name evidence="1" type="ORF">EGN73_14190</name>
</gene>
<evidence type="ECO:0000313" key="1">
    <source>
        <dbReference type="EMBL" id="MBW3468949.1"/>
    </source>
</evidence>
<dbReference type="PROSITE" id="PS51257">
    <property type="entry name" value="PROKAR_LIPOPROTEIN"/>
    <property type="match status" value="1"/>
</dbReference>
<dbReference type="RefSeq" id="WP_219291080.1">
    <property type="nucleotide sequence ID" value="NZ_RPHB01000006.1"/>
</dbReference>
<name>A0A951IZ70_9BACT</name>
<organism evidence="1 2">
    <name type="scientific">Arthrospiribacter ruber</name>
    <dbReference type="NCBI Taxonomy" id="2487934"/>
    <lineage>
        <taxon>Bacteria</taxon>
        <taxon>Pseudomonadati</taxon>
        <taxon>Bacteroidota</taxon>
        <taxon>Cytophagia</taxon>
        <taxon>Cytophagales</taxon>
        <taxon>Cyclobacteriaceae</taxon>
        <taxon>Arthrospiribacter</taxon>
    </lineage>
</organism>
<evidence type="ECO:0008006" key="3">
    <source>
        <dbReference type="Google" id="ProtNLM"/>
    </source>
</evidence>
<comment type="caution">
    <text evidence="1">The sequence shown here is derived from an EMBL/GenBank/DDBJ whole genome shotgun (WGS) entry which is preliminary data.</text>
</comment>
<proteinExistence type="predicted"/>
<dbReference type="AlphaFoldDB" id="A0A951IZ70"/>
<sequence length="377" mass="43362">MRYYFPLILLLNVFFACSERDNDSQTTTDSSDWELVILDSIQVDYLGNVDGGDFKNGVGVFFNFKENKLIKFDSSGRVLQESSYPKDGPGRVEYPTQLKFTEEGGLFAASFMGWLYELNSDLSLKQQIELSFPTLAKDGGGFIQNLGHWNDSLISYYPGRGGVNPYDPHFIRDNFLLEKIDPNTGASVPIIRIPNTSRYSSDKYYERAWIQFGISGDMLHLVLNNETLIHTYDLSKGGKYLNSVDFKPSKFLDNGEHSEKYQYISRTRMLDGNIRQLFVTEMGVVLIYLEGIDEDTFMQNELKEPMNFPKYKNFQNKVMKIVLPDSSLSNEIVVPYKIGAILNIEGLDKPFYAIRDDDFLGEEQDYITFYKLHLQRK</sequence>
<keyword evidence="2" id="KW-1185">Reference proteome</keyword>
<dbReference type="EMBL" id="RPHB01000006">
    <property type="protein sequence ID" value="MBW3468949.1"/>
    <property type="molecule type" value="Genomic_DNA"/>
</dbReference>